<sequence length="183" mass="19972">MEARVRVADPPVTIRVADERDVTALAGLRRAWLEERTGAPVEDPGFEATFAQWWRVEQPRRTFWLAEVGSERSGWTAVGSINVVEIVHMPRPGARGGRIGHVGNAFVLASFADRGLPGALLSAVIEHARTRRYRRLLLAPTAASTPFYLRQGFVPAGNSLLALDPSTLAPPAAEPHPAAERPR</sequence>
<accession>A0ABT1A0Q2</accession>
<dbReference type="InterPro" id="IPR050832">
    <property type="entry name" value="Bact_Acetyltransf"/>
</dbReference>
<organism evidence="4 5">
    <name type="scientific">Pseudonocardia humida</name>
    <dbReference type="NCBI Taxonomy" id="2800819"/>
    <lineage>
        <taxon>Bacteria</taxon>
        <taxon>Bacillati</taxon>
        <taxon>Actinomycetota</taxon>
        <taxon>Actinomycetes</taxon>
        <taxon>Pseudonocardiales</taxon>
        <taxon>Pseudonocardiaceae</taxon>
        <taxon>Pseudonocardia</taxon>
    </lineage>
</organism>
<dbReference type="GO" id="GO:0016746">
    <property type="term" value="F:acyltransferase activity"/>
    <property type="evidence" value="ECO:0007669"/>
    <property type="project" value="UniProtKB-KW"/>
</dbReference>
<evidence type="ECO:0000313" key="5">
    <source>
        <dbReference type="Proteomes" id="UP001165283"/>
    </source>
</evidence>
<evidence type="ECO:0000256" key="1">
    <source>
        <dbReference type="ARBA" id="ARBA00022679"/>
    </source>
</evidence>
<dbReference type="PROSITE" id="PS51186">
    <property type="entry name" value="GNAT"/>
    <property type="match status" value="1"/>
</dbReference>
<dbReference type="InterPro" id="IPR016181">
    <property type="entry name" value="Acyl_CoA_acyltransferase"/>
</dbReference>
<keyword evidence="1 4" id="KW-0808">Transferase</keyword>
<feature type="domain" description="N-acetyltransferase" evidence="3">
    <location>
        <begin position="12"/>
        <end position="177"/>
    </location>
</feature>
<proteinExistence type="predicted"/>
<keyword evidence="5" id="KW-1185">Reference proteome</keyword>
<dbReference type="SUPFAM" id="SSF55729">
    <property type="entry name" value="Acyl-CoA N-acyltransferases (Nat)"/>
    <property type="match status" value="1"/>
</dbReference>
<dbReference type="EC" id="2.3.1.-" evidence="4"/>
<dbReference type="PANTHER" id="PTHR43877">
    <property type="entry name" value="AMINOALKYLPHOSPHONATE N-ACETYLTRANSFERASE-RELATED-RELATED"/>
    <property type="match status" value="1"/>
</dbReference>
<dbReference type="InterPro" id="IPR000182">
    <property type="entry name" value="GNAT_dom"/>
</dbReference>
<evidence type="ECO:0000259" key="3">
    <source>
        <dbReference type="PROSITE" id="PS51186"/>
    </source>
</evidence>
<dbReference type="Pfam" id="PF00583">
    <property type="entry name" value="Acetyltransf_1"/>
    <property type="match status" value="1"/>
</dbReference>
<dbReference type="Gene3D" id="3.40.630.30">
    <property type="match status" value="1"/>
</dbReference>
<protein>
    <submittedName>
        <fullName evidence="4">GNAT family N-acetyltransferase</fullName>
        <ecNumber evidence="4">2.3.1.-</ecNumber>
    </submittedName>
</protein>
<keyword evidence="2 4" id="KW-0012">Acyltransferase</keyword>
<name>A0ABT1A0Q2_9PSEU</name>
<dbReference type="EMBL" id="JAGSOV010000035">
    <property type="protein sequence ID" value="MCO1656574.1"/>
    <property type="molecule type" value="Genomic_DNA"/>
</dbReference>
<comment type="caution">
    <text evidence="4">The sequence shown here is derived from an EMBL/GenBank/DDBJ whole genome shotgun (WGS) entry which is preliminary data.</text>
</comment>
<gene>
    <name evidence="4" type="ORF">KDL28_16070</name>
</gene>
<reference evidence="4" key="1">
    <citation type="submission" date="2021-04" db="EMBL/GenBank/DDBJ databases">
        <title>Pseudonocardia sp. nov., isolated from sandy soil of mangrove forest.</title>
        <authorList>
            <person name="Zan Z."/>
            <person name="Huang R."/>
            <person name="Liu W."/>
        </authorList>
    </citation>
    <scope>NUCLEOTIDE SEQUENCE</scope>
    <source>
        <strain evidence="4">S2-4</strain>
    </source>
</reference>
<evidence type="ECO:0000256" key="2">
    <source>
        <dbReference type="ARBA" id="ARBA00023315"/>
    </source>
</evidence>
<evidence type="ECO:0000313" key="4">
    <source>
        <dbReference type="EMBL" id="MCO1656574.1"/>
    </source>
</evidence>
<dbReference type="Proteomes" id="UP001165283">
    <property type="component" value="Unassembled WGS sequence"/>
</dbReference>